<dbReference type="EMBL" id="CP034413">
    <property type="protein sequence ID" value="QCI58807.1"/>
    <property type="molecule type" value="Genomic_DNA"/>
</dbReference>
<feature type="transmembrane region" description="Helical" evidence="4">
    <location>
        <begin position="80"/>
        <end position="97"/>
    </location>
</feature>
<dbReference type="Proteomes" id="UP000298642">
    <property type="component" value="Chromosome"/>
</dbReference>
<dbReference type="PIRSF" id="PIRSF016661">
    <property type="entry name" value="BioY"/>
    <property type="match status" value="1"/>
</dbReference>
<name>A0A4D7AWM8_9FIRM</name>
<keyword evidence="2 4" id="KW-0472">Membrane</keyword>
<keyword evidence="2" id="KW-1003">Cell membrane</keyword>
<reference evidence="6" key="1">
    <citation type="submission" date="2018-12" db="EMBL/GenBank/DDBJ databases">
        <title>Dusodibacter welbiota gen. nov., sp. nov., isolated from human faeces and emended description of the Oscillibacter genus.</title>
        <authorList>
            <person name="Le Roy T."/>
            <person name="Van der Smissen P."/>
            <person name="Delzenne N."/>
            <person name="Muccioli G."/>
            <person name="Collet J.F."/>
            <person name="Cani P.D."/>
        </authorList>
    </citation>
    <scope>NUCLEOTIDE SEQUENCE [LARGE SCALE GENOMIC DNA]</scope>
    <source>
        <strain evidence="6">J115</strain>
    </source>
</reference>
<comment type="subcellular location">
    <subcellularLocation>
        <location evidence="2">Cell membrane</location>
        <topology evidence="2">Multi-pass membrane protein</topology>
    </subcellularLocation>
</comment>
<dbReference type="Pfam" id="PF02632">
    <property type="entry name" value="BioY"/>
    <property type="match status" value="1"/>
</dbReference>
<keyword evidence="6" id="KW-1185">Reference proteome</keyword>
<keyword evidence="4" id="KW-1133">Transmembrane helix</keyword>
<accession>A0A4D7AWM8</accession>
<feature type="transmembrane region" description="Helical" evidence="4">
    <location>
        <begin position="166"/>
        <end position="193"/>
    </location>
</feature>
<feature type="transmembrane region" description="Helical" evidence="4">
    <location>
        <begin position="135"/>
        <end position="160"/>
    </location>
</feature>
<evidence type="ECO:0000256" key="2">
    <source>
        <dbReference type="PIRNR" id="PIRNR016661"/>
    </source>
</evidence>
<evidence type="ECO:0000256" key="4">
    <source>
        <dbReference type="SAM" id="Phobius"/>
    </source>
</evidence>
<organism evidence="5 6">
    <name type="scientific">Dysosmobacter welbionis</name>
    <dbReference type="NCBI Taxonomy" id="2093857"/>
    <lineage>
        <taxon>Bacteria</taxon>
        <taxon>Bacillati</taxon>
        <taxon>Bacillota</taxon>
        <taxon>Clostridia</taxon>
        <taxon>Eubacteriales</taxon>
        <taxon>Oscillospiraceae</taxon>
        <taxon>Dysosmobacter</taxon>
    </lineage>
</organism>
<feature type="transmembrane region" description="Helical" evidence="4">
    <location>
        <begin position="33"/>
        <end position="51"/>
    </location>
</feature>
<keyword evidence="4" id="KW-0812">Transmembrane</keyword>
<dbReference type="PANTHER" id="PTHR34295">
    <property type="entry name" value="BIOTIN TRANSPORTER BIOY"/>
    <property type="match status" value="1"/>
</dbReference>
<evidence type="ECO:0000256" key="1">
    <source>
        <dbReference type="ARBA" id="ARBA00010692"/>
    </source>
</evidence>
<proteinExistence type="inferred from homology"/>
<dbReference type="InterPro" id="IPR003784">
    <property type="entry name" value="BioY"/>
</dbReference>
<sequence>MESLAILPPDTGEERSDLKQTSKTRTRLRTVDLAYAALFAVLLMVCAWINIPLTVPFTLQTFGVFAALGTLGGRRGTLAILAYLLLGLVGLPVFSGFQGGPGVLLGTTGGYILGFLASALLYWGMTARLGDRPAVTAAAMVLGLLVCYAFGTAWFLVAYARAAGPIGLWAALGMCVFPFVVPDLVKLALAWMLSRRLAGCLR</sequence>
<evidence type="ECO:0000313" key="5">
    <source>
        <dbReference type="EMBL" id="QCI58807.1"/>
    </source>
</evidence>
<gene>
    <name evidence="5" type="ORF">EIO64_05895</name>
</gene>
<dbReference type="KEGG" id="obj:EIO64_05895"/>
<evidence type="ECO:0000313" key="6">
    <source>
        <dbReference type="Proteomes" id="UP000298642"/>
    </source>
</evidence>
<dbReference type="GO" id="GO:0005886">
    <property type="term" value="C:plasma membrane"/>
    <property type="evidence" value="ECO:0007669"/>
    <property type="project" value="UniProtKB-SubCell"/>
</dbReference>
<evidence type="ECO:0000256" key="3">
    <source>
        <dbReference type="SAM" id="MobiDB-lite"/>
    </source>
</evidence>
<dbReference type="GO" id="GO:0015225">
    <property type="term" value="F:biotin transmembrane transporter activity"/>
    <property type="evidence" value="ECO:0007669"/>
    <property type="project" value="UniProtKB-UniRule"/>
</dbReference>
<dbReference type="AlphaFoldDB" id="A0A4D7AWM8"/>
<dbReference type="Gene3D" id="1.10.1760.20">
    <property type="match status" value="1"/>
</dbReference>
<dbReference type="PANTHER" id="PTHR34295:SF1">
    <property type="entry name" value="BIOTIN TRANSPORTER BIOY"/>
    <property type="match status" value="1"/>
</dbReference>
<keyword evidence="2" id="KW-0813">Transport</keyword>
<comment type="similarity">
    <text evidence="1 2">Belongs to the BioY family.</text>
</comment>
<feature type="transmembrane region" description="Helical" evidence="4">
    <location>
        <begin position="103"/>
        <end position="123"/>
    </location>
</feature>
<feature type="region of interest" description="Disordered" evidence="3">
    <location>
        <begin position="1"/>
        <end position="21"/>
    </location>
</feature>
<protein>
    <recommendedName>
        <fullName evidence="2">Biotin transporter</fullName>
    </recommendedName>
</protein>